<dbReference type="GO" id="GO:0007165">
    <property type="term" value="P:signal transduction"/>
    <property type="evidence" value="ECO:0007669"/>
    <property type="project" value="InterPro"/>
</dbReference>
<feature type="repeat" description="WD" evidence="1">
    <location>
        <begin position="316"/>
        <end position="348"/>
    </location>
</feature>
<evidence type="ECO:0000256" key="1">
    <source>
        <dbReference type="PROSITE-ProRule" id="PRU00221"/>
    </source>
</evidence>
<evidence type="ECO:0000256" key="2">
    <source>
        <dbReference type="SAM" id="MobiDB-lite"/>
    </source>
</evidence>
<dbReference type="InterPro" id="IPR016346">
    <property type="entry name" value="G-protein_beta_1-5"/>
</dbReference>
<sequence>MPPKEDAEFNALKKEIEALKETIKGTATSNKDKTLEELSGSLGDPPRVKLSTKKTLKGHIHKVNCVDFAGDNRHLVSASLDGKLIVWDTWTGNKVQIIPLRSSWVMSCCFAKSGNFVASGGMDNMATVHDLNNRDSSGAAKVIRELAGYDGFLSSCKFVDDRRLLTGSGDMKICQWDLESGKRTLELYGHAGDVVTLSLCPGDENIFVTGSVDQTSKLWDLRQKSFVQSFWGHTSDVNSVCFHPSSLAFASASEDKTARFFDLRADQQLGQYQTPGTATSFTCCTLSKSGRHIIAGCDDSTIHAFDMLKTTHLGSLSGHENRITSLSMTDSGLGLASSSWDQHVRIWI</sequence>
<evidence type="ECO:0000313" key="3">
    <source>
        <dbReference type="EMBL" id="CAG7830147.1"/>
    </source>
</evidence>
<feature type="repeat" description="WD" evidence="1">
    <location>
        <begin position="230"/>
        <end position="271"/>
    </location>
</feature>
<keyword evidence="1" id="KW-0853">WD repeat</keyword>
<feature type="repeat" description="WD" evidence="1">
    <location>
        <begin position="56"/>
        <end position="97"/>
    </location>
</feature>
<accession>A0A8J2L8C6</accession>
<reference evidence="3" key="1">
    <citation type="submission" date="2021-06" db="EMBL/GenBank/DDBJ databases">
        <authorList>
            <person name="Hodson N. C."/>
            <person name="Mongue J. A."/>
            <person name="Jaron S. K."/>
        </authorList>
    </citation>
    <scope>NUCLEOTIDE SEQUENCE</scope>
</reference>
<dbReference type="PIRSF" id="PIRSF002394">
    <property type="entry name" value="GN-bd_beta"/>
    <property type="match status" value="1"/>
</dbReference>
<dbReference type="SMART" id="SM00320">
    <property type="entry name" value="WD40"/>
    <property type="match status" value="7"/>
</dbReference>
<dbReference type="CDD" id="cd00200">
    <property type="entry name" value="WD40"/>
    <property type="match status" value="1"/>
</dbReference>
<feature type="repeat" description="WD" evidence="1">
    <location>
        <begin position="146"/>
        <end position="186"/>
    </location>
</feature>
<organism evidence="3 4">
    <name type="scientific">Allacma fusca</name>
    <dbReference type="NCBI Taxonomy" id="39272"/>
    <lineage>
        <taxon>Eukaryota</taxon>
        <taxon>Metazoa</taxon>
        <taxon>Ecdysozoa</taxon>
        <taxon>Arthropoda</taxon>
        <taxon>Hexapoda</taxon>
        <taxon>Collembola</taxon>
        <taxon>Symphypleona</taxon>
        <taxon>Sminthuridae</taxon>
        <taxon>Allacma</taxon>
    </lineage>
</organism>
<dbReference type="PROSITE" id="PS50294">
    <property type="entry name" value="WD_REPEATS_REGION"/>
    <property type="match status" value="4"/>
</dbReference>
<dbReference type="InterPro" id="IPR001680">
    <property type="entry name" value="WD40_rpt"/>
</dbReference>
<protein>
    <recommendedName>
        <fullName evidence="5">Guanine nucleotide-binding protein subunit beta-2</fullName>
    </recommendedName>
</protein>
<comment type="caution">
    <text evidence="3">The sequence shown here is derived from an EMBL/GenBank/DDBJ whole genome shotgun (WGS) entry which is preliminary data.</text>
</comment>
<evidence type="ECO:0000313" key="4">
    <source>
        <dbReference type="Proteomes" id="UP000708208"/>
    </source>
</evidence>
<name>A0A8J2L8C6_9HEXA</name>
<dbReference type="Pfam" id="PF25391">
    <property type="entry name" value="WD40_Gbeta"/>
    <property type="match status" value="1"/>
</dbReference>
<dbReference type="PANTHER" id="PTHR19850">
    <property type="entry name" value="GUANINE NUCLEOTIDE-BINDING PROTEIN BETA G PROTEIN BETA"/>
    <property type="match status" value="1"/>
</dbReference>
<dbReference type="EMBL" id="CAJVCH010554549">
    <property type="protein sequence ID" value="CAG7830147.1"/>
    <property type="molecule type" value="Genomic_DNA"/>
</dbReference>
<evidence type="ECO:0008006" key="5">
    <source>
        <dbReference type="Google" id="ProtNLM"/>
    </source>
</evidence>
<proteinExistence type="predicted"/>
<feature type="repeat" description="WD" evidence="1">
    <location>
        <begin position="187"/>
        <end position="229"/>
    </location>
</feature>
<dbReference type="OrthoDB" id="10255630at2759"/>
<feature type="region of interest" description="Disordered" evidence="2">
    <location>
        <begin position="25"/>
        <end position="44"/>
    </location>
</feature>
<dbReference type="PROSITE" id="PS50082">
    <property type="entry name" value="WD_REPEATS_2"/>
    <property type="match status" value="5"/>
</dbReference>
<dbReference type="Proteomes" id="UP000708208">
    <property type="component" value="Unassembled WGS sequence"/>
</dbReference>
<keyword evidence="4" id="KW-1185">Reference proteome</keyword>
<gene>
    <name evidence="3" type="ORF">AFUS01_LOCUS39973</name>
</gene>
<dbReference type="AlphaFoldDB" id="A0A8J2L8C6"/>